<dbReference type="Pfam" id="PF14322">
    <property type="entry name" value="SusD-like_3"/>
    <property type="match status" value="1"/>
</dbReference>
<comment type="similarity">
    <text evidence="2">Belongs to the SusD family.</text>
</comment>
<feature type="domain" description="SusD-like N-terminal" evidence="7">
    <location>
        <begin position="20"/>
        <end position="222"/>
    </location>
</feature>
<dbReference type="GO" id="GO:0009279">
    <property type="term" value="C:cell outer membrane"/>
    <property type="evidence" value="ECO:0007669"/>
    <property type="project" value="UniProtKB-SubCell"/>
</dbReference>
<dbReference type="Gene3D" id="1.25.40.390">
    <property type="match status" value="1"/>
</dbReference>
<proteinExistence type="inferred from homology"/>
<evidence type="ECO:0000259" key="7">
    <source>
        <dbReference type="Pfam" id="PF14322"/>
    </source>
</evidence>
<comment type="subcellular location">
    <subcellularLocation>
        <location evidence="1">Cell outer membrane</location>
    </subcellularLocation>
</comment>
<accession>A0A512CE18</accession>
<dbReference type="InterPro" id="IPR011990">
    <property type="entry name" value="TPR-like_helical_dom_sf"/>
</dbReference>
<dbReference type="AlphaFoldDB" id="A0A512CE18"/>
<keyword evidence="9" id="KW-1185">Reference proteome</keyword>
<dbReference type="Pfam" id="PF07980">
    <property type="entry name" value="SusD_RagB"/>
    <property type="match status" value="1"/>
</dbReference>
<feature type="domain" description="RagB/SusD" evidence="6">
    <location>
        <begin position="334"/>
        <end position="494"/>
    </location>
</feature>
<keyword evidence="4" id="KW-0472">Membrane</keyword>
<organism evidence="8 9">
    <name type="scientific">Cyclobacterium qasimii</name>
    <dbReference type="NCBI Taxonomy" id="1350429"/>
    <lineage>
        <taxon>Bacteria</taxon>
        <taxon>Pseudomonadati</taxon>
        <taxon>Bacteroidota</taxon>
        <taxon>Cytophagia</taxon>
        <taxon>Cytophagales</taxon>
        <taxon>Cyclobacteriaceae</taxon>
        <taxon>Cyclobacterium</taxon>
    </lineage>
</organism>
<dbReference type="RefSeq" id="WP_040413682.1">
    <property type="nucleotide sequence ID" value="NZ_BJYV01000015.1"/>
</dbReference>
<evidence type="ECO:0000313" key="8">
    <source>
        <dbReference type="EMBL" id="GEO22443.1"/>
    </source>
</evidence>
<dbReference type="SUPFAM" id="SSF48452">
    <property type="entry name" value="TPR-like"/>
    <property type="match status" value="1"/>
</dbReference>
<evidence type="ECO:0000256" key="1">
    <source>
        <dbReference type="ARBA" id="ARBA00004442"/>
    </source>
</evidence>
<comment type="caution">
    <text evidence="8">The sequence shown here is derived from an EMBL/GenBank/DDBJ whole genome shotgun (WGS) entry which is preliminary data.</text>
</comment>
<dbReference type="Proteomes" id="UP000321301">
    <property type="component" value="Unassembled WGS sequence"/>
</dbReference>
<dbReference type="EMBL" id="BJYV01000015">
    <property type="protein sequence ID" value="GEO22443.1"/>
    <property type="molecule type" value="Genomic_DNA"/>
</dbReference>
<protein>
    <submittedName>
        <fullName evidence="8">Membrane protein</fullName>
    </submittedName>
</protein>
<name>A0A512CE18_9BACT</name>
<dbReference type="InterPro" id="IPR012944">
    <property type="entry name" value="SusD_RagB_dom"/>
</dbReference>
<dbReference type="CDD" id="cd08977">
    <property type="entry name" value="SusD"/>
    <property type="match status" value="1"/>
</dbReference>
<evidence type="ECO:0000256" key="5">
    <source>
        <dbReference type="ARBA" id="ARBA00023237"/>
    </source>
</evidence>
<evidence type="ECO:0000313" key="9">
    <source>
        <dbReference type="Proteomes" id="UP000321301"/>
    </source>
</evidence>
<gene>
    <name evidence="8" type="ORF">CQA01_29770</name>
</gene>
<dbReference type="InterPro" id="IPR033985">
    <property type="entry name" value="SusD-like_N"/>
</dbReference>
<sequence>MKKIINILIIAVLLVSCSEEFLDRQPEDTLSTGAFYNNPAEIKAGLMACYAPYQNIYSRYEMPQYLEISSDDGKDVLWQSNDYLFKKNSGNSRPNFWRDHYKVIVNSNNIIDIIDNYTPLNTAEANEIKAYKGEARFLRGLAYFNLVRLYGDVPKVVERLDDPNVAIGIGRTSLNEIYNSVIIPDLEGAIADCLKKGDSELTGEEARATKGAAMTILGKVYLTLKNHAKAEEVLKRLIVDKEAGNYSLLSDFTQIHKMENKFNDESIFEINYNASLGQPNFLFKWMTNENGYRFGIASGGGPIVMFNLMQEFVEDNDWIDQPDWTRYNATLDSGKLEGGSPELQPWPKKFTPETSTLEQYNVTGTDYNYMVTRYADALLMYGEALVGNNKASEALPYFNMVRERSGLNGLTVDQLDIEQILHERRVELTFEGHRFFDLVRTDKAIEKISYALMTIVGFDARIFTIEPIEEYQLLLPIPVGEIQKDASLNQNLGY</sequence>
<evidence type="ECO:0000256" key="3">
    <source>
        <dbReference type="ARBA" id="ARBA00022729"/>
    </source>
</evidence>
<keyword evidence="3" id="KW-0732">Signal</keyword>
<keyword evidence="5" id="KW-0998">Cell outer membrane</keyword>
<dbReference type="PROSITE" id="PS51257">
    <property type="entry name" value="PROKAR_LIPOPROTEIN"/>
    <property type="match status" value="1"/>
</dbReference>
<evidence type="ECO:0000256" key="4">
    <source>
        <dbReference type="ARBA" id="ARBA00023136"/>
    </source>
</evidence>
<evidence type="ECO:0000259" key="6">
    <source>
        <dbReference type="Pfam" id="PF07980"/>
    </source>
</evidence>
<evidence type="ECO:0000256" key="2">
    <source>
        <dbReference type="ARBA" id="ARBA00006275"/>
    </source>
</evidence>
<reference evidence="8 9" key="1">
    <citation type="submission" date="2019-07" db="EMBL/GenBank/DDBJ databases">
        <title>Whole genome shotgun sequence of Cyclobacterium qasimii NBRC 106168.</title>
        <authorList>
            <person name="Hosoyama A."/>
            <person name="Uohara A."/>
            <person name="Ohji S."/>
            <person name="Ichikawa N."/>
        </authorList>
    </citation>
    <scope>NUCLEOTIDE SEQUENCE [LARGE SCALE GENOMIC DNA]</scope>
    <source>
        <strain evidence="8 9">NBRC 106168</strain>
    </source>
</reference>